<evidence type="ECO:0000256" key="1">
    <source>
        <dbReference type="SAM" id="MobiDB-lite"/>
    </source>
</evidence>
<comment type="caution">
    <text evidence="2">The sequence shown here is derived from an EMBL/GenBank/DDBJ whole genome shotgun (WGS) entry which is preliminary data.</text>
</comment>
<protein>
    <submittedName>
        <fullName evidence="2">Uncharacterized protein</fullName>
    </submittedName>
</protein>
<organism evidence="2 3">
    <name type="scientific">Rhizodiscina lignyota</name>
    <dbReference type="NCBI Taxonomy" id="1504668"/>
    <lineage>
        <taxon>Eukaryota</taxon>
        <taxon>Fungi</taxon>
        <taxon>Dikarya</taxon>
        <taxon>Ascomycota</taxon>
        <taxon>Pezizomycotina</taxon>
        <taxon>Dothideomycetes</taxon>
        <taxon>Pleosporomycetidae</taxon>
        <taxon>Aulographales</taxon>
        <taxon>Rhizodiscinaceae</taxon>
        <taxon>Rhizodiscina</taxon>
    </lineage>
</organism>
<gene>
    <name evidence="2" type="ORF">NA57DRAFT_73189</name>
</gene>
<feature type="region of interest" description="Disordered" evidence="1">
    <location>
        <begin position="56"/>
        <end position="76"/>
    </location>
</feature>
<name>A0A9P4IL65_9PEZI</name>
<dbReference type="EMBL" id="ML978123">
    <property type="protein sequence ID" value="KAF2101752.1"/>
    <property type="molecule type" value="Genomic_DNA"/>
</dbReference>
<sequence>MIADDNNSALAPKTVEDSDSAVALATMNGNGPAADDAIADGHNSVAAGVDGSTEKINNSAANDTTGNWNDSVTAGASTDGNHSAIITLKRHRIEPAMGRNVKRRLPEIVDDSECSDVEIPLELPETMLESPRSPARFESTKALDEALVCKLLCRNREVRIRVQDMWLEVQDLCRAVFDGSVGVGAESEERTRNIAASTKSTKTLDGNTLYTGLWNKVTSPRFMALPGSMPIPFLFHPLR</sequence>
<proteinExistence type="predicted"/>
<reference evidence="2" key="1">
    <citation type="journal article" date="2020" name="Stud. Mycol.">
        <title>101 Dothideomycetes genomes: a test case for predicting lifestyles and emergence of pathogens.</title>
        <authorList>
            <person name="Haridas S."/>
            <person name="Albert R."/>
            <person name="Binder M."/>
            <person name="Bloem J."/>
            <person name="Labutti K."/>
            <person name="Salamov A."/>
            <person name="Andreopoulos B."/>
            <person name="Baker S."/>
            <person name="Barry K."/>
            <person name="Bills G."/>
            <person name="Bluhm B."/>
            <person name="Cannon C."/>
            <person name="Castanera R."/>
            <person name="Culley D."/>
            <person name="Daum C."/>
            <person name="Ezra D."/>
            <person name="Gonzalez J."/>
            <person name="Henrissat B."/>
            <person name="Kuo A."/>
            <person name="Liang C."/>
            <person name="Lipzen A."/>
            <person name="Lutzoni F."/>
            <person name="Magnuson J."/>
            <person name="Mondo S."/>
            <person name="Nolan M."/>
            <person name="Ohm R."/>
            <person name="Pangilinan J."/>
            <person name="Park H.-J."/>
            <person name="Ramirez L."/>
            <person name="Alfaro M."/>
            <person name="Sun H."/>
            <person name="Tritt A."/>
            <person name="Yoshinaga Y."/>
            <person name="Zwiers L.-H."/>
            <person name="Turgeon B."/>
            <person name="Goodwin S."/>
            <person name="Spatafora J."/>
            <person name="Crous P."/>
            <person name="Grigoriev I."/>
        </authorList>
    </citation>
    <scope>NUCLEOTIDE SEQUENCE</scope>
    <source>
        <strain evidence="2">CBS 133067</strain>
    </source>
</reference>
<accession>A0A9P4IL65</accession>
<dbReference type="AlphaFoldDB" id="A0A9P4IL65"/>
<evidence type="ECO:0000313" key="2">
    <source>
        <dbReference type="EMBL" id="KAF2101752.1"/>
    </source>
</evidence>
<keyword evidence="3" id="KW-1185">Reference proteome</keyword>
<dbReference type="Proteomes" id="UP000799772">
    <property type="component" value="Unassembled WGS sequence"/>
</dbReference>
<evidence type="ECO:0000313" key="3">
    <source>
        <dbReference type="Proteomes" id="UP000799772"/>
    </source>
</evidence>